<keyword evidence="4" id="KW-1185">Reference proteome</keyword>
<feature type="transmembrane region" description="Helical" evidence="1">
    <location>
        <begin position="12"/>
        <end position="33"/>
    </location>
</feature>
<evidence type="ECO:0000313" key="3">
    <source>
        <dbReference type="EMBL" id="PWJ44230.1"/>
    </source>
</evidence>
<dbReference type="OrthoDB" id="927174at2"/>
<dbReference type="InterPro" id="IPR010559">
    <property type="entry name" value="Sig_transdc_His_kin_internal"/>
</dbReference>
<dbReference type="InterPro" id="IPR036890">
    <property type="entry name" value="HATPase_C_sf"/>
</dbReference>
<dbReference type="EMBL" id="QGDO01000001">
    <property type="protein sequence ID" value="PWJ44230.1"/>
    <property type="molecule type" value="Genomic_DNA"/>
</dbReference>
<keyword evidence="1" id="KW-1133">Transmembrane helix</keyword>
<dbReference type="InterPro" id="IPR050640">
    <property type="entry name" value="Bact_2-comp_sensor_kinase"/>
</dbReference>
<dbReference type="PANTHER" id="PTHR34220">
    <property type="entry name" value="SENSOR HISTIDINE KINASE YPDA"/>
    <property type="match status" value="1"/>
</dbReference>
<feature type="transmembrane region" description="Helical" evidence="1">
    <location>
        <begin position="82"/>
        <end position="107"/>
    </location>
</feature>
<name>A0A315ZGI2_SEDFL</name>
<comment type="caution">
    <text evidence="3">The sequence shown here is derived from an EMBL/GenBank/DDBJ whole genome shotgun (WGS) entry which is preliminary data.</text>
</comment>
<keyword evidence="3" id="KW-0418">Kinase</keyword>
<keyword evidence="1" id="KW-0472">Membrane</keyword>
<reference evidence="3 4" key="1">
    <citation type="submission" date="2018-03" db="EMBL/GenBank/DDBJ databases">
        <title>Genomic Encyclopedia of Archaeal and Bacterial Type Strains, Phase II (KMG-II): from individual species to whole genera.</title>
        <authorList>
            <person name="Goeker M."/>
        </authorList>
    </citation>
    <scope>NUCLEOTIDE SEQUENCE [LARGE SCALE GENOMIC DNA]</scope>
    <source>
        <strain evidence="3 4">DSM 28229</strain>
    </source>
</reference>
<dbReference type="AlphaFoldDB" id="A0A315ZGI2"/>
<dbReference type="GO" id="GO:0000155">
    <property type="term" value="F:phosphorelay sensor kinase activity"/>
    <property type="evidence" value="ECO:0007669"/>
    <property type="project" value="InterPro"/>
</dbReference>
<sequence length="343" mass="39563">MSEKVYLLKPTIRWGFSFVISCASLYFIAWGMIPNFSPLDIFTSYISVLYVAWFNSSVYLAFKIDKQLDKVLPWKKNQKLRFWIELVIIFIMAILFFYIVSILSGLFQGELKWFPNKASITISILSSIILLLQTSSLLVQNFLQNWQAADLRAEQLKQQKLQFEYKALQAQLNPHFLFNSLNVLVSEIEHDPQKAKNFALDLADVYRYVLQSKDKQTVTLKEEWEAVKSYIELHQVRLGDGLVIKTKFSEETLEREIPPLTLQTLVENCLKHNQATVRKPLKIEIIAEGTALRINNNLQPKLNPTTHGVGLGAVKQRYALLKAESEVNIQQDKTHFQVTVPLI</sequence>
<protein>
    <submittedName>
        <fullName evidence="3">Histidine kinase</fullName>
    </submittedName>
</protein>
<feature type="domain" description="Signal transduction histidine kinase internal region" evidence="2">
    <location>
        <begin position="164"/>
        <end position="241"/>
    </location>
</feature>
<accession>A0A315ZGI2</accession>
<dbReference type="PANTHER" id="PTHR34220:SF7">
    <property type="entry name" value="SENSOR HISTIDINE KINASE YPDA"/>
    <property type="match status" value="1"/>
</dbReference>
<keyword evidence="1" id="KW-0812">Transmembrane</keyword>
<dbReference type="Proteomes" id="UP000245535">
    <property type="component" value="Unassembled WGS sequence"/>
</dbReference>
<dbReference type="RefSeq" id="WP_109615739.1">
    <property type="nucleotide sequence ID" value="NZ_QGDO01000001.1"/>
</dbReference>
<evidence type="ECO:0000256" key="1">
    <source>
        <dbReference type="SAM" id="Phobius"/>
    </source>
</evidence>
<keyword evidence="3" id="KW-0808">Transferase</keyword>
<dbReference type="Pfam" id="PF06580">
    <property type="entry name" value="His_kinase"/>
    <property type="match status" value="1"/>
</dbReference>
<feature type="transmembrane region" description="Helical" evidence="1">
    <location>
        <begin position="45"/>
        <end position="62"/>
    </location>
</feature>
<organism evidence="3 4">
    <name type="scientific">Sediminitomix flava</name>
    <dbReference type="NCBI Taxonomy" id="379075"/>
    <lineage>
        <taxon>Bacteria</taxon>
        <taxon>Pseudomonadati</taxon>
        <taxon>Bacteroidota</taxon>
        <taxon>Cytophagia</taxon>
        <taxon>Cytophagales</taxon>
        <taxon>Flammeovirgaceae</taxon>
        <taxon>Sediminitomix</taxon>
    </lineage>
</organism>
<evidence type="ECO:0000313" key="4">
    <source>
        <dbReference type="Proteomes" id="UP000245535"/>
    </source>
</evidence>
<gene>
    <name evidence="3" type="ORF">BC781_101580</name>
</gene>
<dbReference type="Gene3D" id="3.30.565.10">
    <property type="entry name" value="Histidine kinase-like ATPase, C-terminal domain"/>
    <property type="match status" value="1"/>
</dbReference>
<proteinExistence type="predicted"/>
<dbReference type="GO" id="GO:0016020">
    <property type="term" value="C:membrane"/>
    <property type="evidence" value="ECO:0007669"/>
    <property type="project" value="InterPro"/>
</dbReference>
<evidence type="ECO:0000259" key="2">
    <source>
        <dbReference type="Pfam" id="PF06580"/>
    </source>
</evidence>